<dbReference type="STRING" id="1296121.A0A1A5ZZF6"/>
<dbReference type="GO" id="GO:0005739">
    <property type="term" value="C:mitochondrion"/>
    <property type="evidence" value="ECO:0007669"/>
    <property type="project" value="GOC"/>
</dbReference>
<gene>
    <name evidence="2" type="ORF">I303_06729</name>
</gene>
<dbReference type="VEuPathDB" id="FungiDB:I303_06729"/>
<evidence type="ECO:0000256" key="1">
    <source>
        <dbReference type="SAM" id="Phobius"/>
    </source>
</evidence>
<keyword evidence="1" id="KW-1133">Transmembrane helix</keyword>
<organism evidence="2">
    <name type="scientific">Kwoniella dejecticola CBS 10117</name>
    <dbReference type="NCBI Taxonomy" id="1296121"/>
    <lineage>
        <taxon>Eukaryota</taxon>
        <taxon>Fungi</taxon>
        <taxon>Dikarya</taxon>
        <taxon>Basidiomycota</taxon>
        <taxon>Agaricomycotina</taxon>
        <taxon>Tremellomycetes</taxon>
        <taxon>Tremellales</taxon>
        <taxon>Cryptococcaceae</taxon>
        <taxon>Kwoniella</taxon>
    </lineage>
</organism>
<dbReference type="Pfam" id="PF09796">
    <property type="entry name" value="QCR10"/>
    <property type="match status" value="1"/>
</dbReference>
<dbReference type="PANTHER" id="PTHR28254:SF1">
    <property type="entry name" value="CYTOCHROME B-C1 COMPLEX SUBUNIT 10, MITOCHONDRIAL"/>
    <property type="match status" value="1"/>
</dbReference>
<proteinExistence type="predicted"/>
<dbReference type="OrthoDB" id="2391627at2759"/>
<dbReference type="EMBL" id="KI894034">
    <property type="protein sequence ID" value="OBR83170.1"/>
    <property type="molecule type" value="Genomic_DNA"/>
</dbReference>
<name>A0A1A5ZZF6_9TREE</name>
<keyword evidence="1" id="KW-0812">Transmembrane</keyword>
<accession>A0A1A5ZZF6</accession>
<dbReference type="PANTHER" id="PTHR28254">
    <property type="entry name" value="CYTOCHROME B-C1 COMPLEX SUBUNIT 10"/>
    <property type="match status" value="1"/>
</dbReference>
<feature type="transmembrane region" description="Helical" evidence="1">
    <location>
        <begin position="27"/>
        <end position="48"/>
    </location>
</feature>
<sequence>MPAFLRRSQIGLNGITPERLRGWTTPLMIWGVAAGGAVSLFLSDVPLFRKDVLIKVPVVGNYFIDKTPDSDKPF</sequence>
<dbReference type="AlphaFoldDB" id="A0A1A5ZZF6"/>
<keyword evidence="1" id="KW-0472">Membrane</keyword>
<reference evidence="2" key="1">
    <citation type="submission" date="2013-07" db="EMBL/GenBank/DDBJ databases">
        <title>The Genome Sequence of Cryptococcus dejecticola CBS10117.</title>
        <authorList>
            <consortium name="The Broad Institute Genome Sequencing Platform"/>
            <person name="Cuomo C."/>
            <person name="Litvintseva A."/>
            <person name="Chen Y."/>
            <person name="Heitman J."/>
            <person name="Sun S."/>
            <person name="Springer D."/>
            <person name="Dromer F."/>
            <person name="Young S.K."/>
            <person name="Zeng Q."/>
            <person name="Gargeya S."/>
            <person name="Fitzgerald M."/>
            <person name="Abouelleil A."/>
            <person name="Alvarado L."/>
            <person name="Berlin A.M."/>
            <person name="Chapman S.B."/>
            <person name="Dewar J."/>
            <person name="Goldberg J."/>
            <person name="Griggs A."/>
            <person name="Gujja S."/>
            <person name="Hansen M."/>
            <person name="Howarth C."/>
            <person name="Imamovic A."/>
            <person name="Larimer J."/>
            <person name="McCowan C."/>
            <person name="Murphy C."/>
            <person name="Pearson M."/>
            <person name="Priest M."/>
            <person name="Roberts A."/>
            <person name="Saif S."/>
            <person name="Shea T."/>
            <person name="Sykes S."/>
            <person name="Wortman J."/>
            <person name="Nusbaum C."/>
            <person name="Birren B."/>
        </authorList>
    </citation>
    <scope>NUCLEOTIDE SEQUENCE [LARGE SCALE GENOMIC DNA]</scope>
    <source>
        <strain evidence="2">CBS 10117</strain>
    </source>
</reference>
<dbReference type="GO" id="GO:0006122">
    <property type="term" value="P:mitochondrial electron transport, ubiquinol to cytochrome c"/>
    <property type="evidence" value="ECO:0007669"/>
    <property type="project" value="InterPro"/>
</dbReference>
<protein>
    <submittedName>
        <fullName evidence="2">Ubiquinol-cytochrome c reductase subunit 10</fullName>
    </submittedName>
</protein>
<dbReference type="InterPro" id="IPR019182">
    <property type="entry name" value="Cytochrome_b-c1_su10_fun"/>
</dbReference>
<evidence type="ECO:0000313" key="2">
    <source>
        <dbReference type="EMBL" id="OBR83170.1"/>
    </source>
</evidence>